<name>A0ABS4THA7_9PSEU</name>
<dbReference type="Proteomes" id="UP001519332">
    <property type="component" value="Unassembled WGS sequence"/>
</dbReference>
<accession>A0ABS4THA7</accession>
<evidence type="ECO:0000256" key="1">
    <source>
        <dbReference type="SAM" id="MobiDB-lite"/>
    </source>
</evidence>
<comment type="caution">
    <text evidence="2">The sequence shown here is derived from an EMBL/GenBank/DDBJ whole genome shotgun (WGS) entry which is preliminary data.</text>
</comment>
<organism evidence="2 3">
    <name type="scientific">Kibdelosporangium banguiense</name>
    <dbReference type="NCBI Taxonomy" id="1365924"/>
    <lineage>
        <taxon>Bacteria</taxon>
        <taxon>Bacillati</taxon>
        <taxon>Actinomycetota</taxon>
        <taxon>Actinomycetes</taxon>
        <taxon>Pseudonocardiales</taxon>
        <taxon>Pseudonocardiaceae</taxon>
        <taxon>Kibdelosporangium</taxon>
    </lineage>
</organism>
<sequence>MCKPSWGRARAEAHRLSDLAQGNEISRAGSGAAAEMPEDDQRGDARNHPSKAGCTA</sequence>
<feature type="region of interest" description="Disordered" evidence="1">
    <location>
        <begin position="1"/>
        <end position="56"/>
    </location>
</feature>
<evidence type="ECO:0000313" key="2">
    <source>
        <dbReference type="EMBL" id="MBP2323379.1"/>
    </source>
</evidence>
<dbReference type="EMBL" id="JAGINW010000001">
    <property type="protein sequence ID" value="MBP2323379.1"/>
    <property type="molecule type" value="Genomic_DNA"/>
</dbReference>
<gene>
    <name evidence="2" type="ORF">JOF56_003764</name>
</gene>
<evidence type="ECO:0000313" key="3">
    <source>
        <dbReference type="Proteomes" id="UP001519332"/>
    </source>
</evidence>
<protein>
    <submittedName>
        <fullName evidence="2">Uncharacterized protein</fullName>
    </submittedName>
</protein>
<reference evidence="2 3" key="1">
    <citation type="submission" date="2021-03" db="EMBL/GenBank/DDBJ databases">
        <title>Sequencing the genomes of 1000 actinobacteria strains.</title>
        <authorList>
            <person name="Klenk H.-P."/>
        </authorList>
    </citation>
    <scope>NUCLEOTIDE SEQUENCE [LARGE SCALE GENOMIC DNA]</scope>
    <source>
        <strain evidence="2 3">DSM 46670</strain>
    </source>
</reference>
<keyword evidence="3" id="KW-1185">Reference proteome</keyword>
<proteinExistence type="predicted"/>